<evidence type="ECO:0000313" key="4">
    <source>
        <dbReference type="Proteomes" id="UP000823597"/>
    </source>
</evidence>
<sequence>MNGNIFTIRFHWDALNIILTSLAVAGALLIYSMVMTIGLPLAYILASVFLLYIMLSALFVPYRIKLRGDVLVIRKLAGKHTIPLDSIVSARQLPDDFMETASKLFGSNGFCGYWGKYLSPYTGSFILCATERKNLIMVTMTSPKTGTEKRIVFSCRDKNVITALNKDND</sequence>
<dbReference type="InterPro" id="IPR027783">
    <property type="entry name" value="Bacterial_PH-related"/>
</dbReference>
<evidence type="ECO:0000256" key="1">
    <source>
        <dbReference type="SAM" id="Phobius"/>
    </source>
</evidence>
<evidence type="ECO:0000259" key="2">
    <source>
        <dbReference type="Pfam" id="PF10882"/>
    </source>
</evidence>
<gene>
    <name evidence="3" type="ORF">IAB93_02810</name>
</gene>
<organism evidence="3 4">
    <name type="scientific">Candidatus Merdivivens pullistercoris</name>
    <dbReference type="NCBI Taxonomy" id="2840873"/>
    <lineage>
        <taxon>Bacteria</taxon>
        <taxon>Pseudomonadati</taxon>
        <taxon>Bacteroidota</taxon>
        <taxon>Bacteroidia</taxon>
        <taxon>Bacteroidales</taxon>
        <taxon>Muribaculaceae</taxon>
        <taxon>Muribaculaceae incertae sedis</taxon>
        <taxon>Candidatus Merdivivens</taxon>
    </lineage>
</organism>
<proteinExistence type="predicted"/>
<dbReference type="Proteomes" id="UP000823597">
    <property type="component" value="Unassembled WGS sequence"/>
</dbReference>
<reference evidence="3" key="1">
    <citation type="submission" date="2020-10" db="EMBL/GenBank/DDBJ databases">
        <authorList>
            <person name="Gilroy R."/>
        </authorList>
    </citation>
    <scope>NUCLEOTIDE SEQUENCE</scope>
    <source>
        <strain evidence="3">10037</strain>
    </source>
</reference>
<dbReference type="Pfam" id="PF10882">
    <property type="entry name" value="bPH_5"/>
    <property type="match status" value="1"/>
</dbReference>
<name>A0A9D9N900_9BACT</name>
<dbReference type="EMBL" id="JADIME010000032">
    <property type="protein sequence ID" value="MBO8464911.1"/>
    <property type="molecule type" value="Genomic_DNA"/>
</dbReference>
<protein>
    <recommendedName>
        <fullName evidence="2">Bacterial Pleckstrin homology domain-containing protein</fullName>
    </recommendedName>
</protein>
<accession>A0A9D9N900</accession>
<feature type="domain" description="Bacterial Pleckstrin homology" evidence="2">
    <location>
        <begin position="64"/>
        <end position="142"/>
    </location>
</feature>
<feature type="transmembrane region" description="Helical" evidence="1">
    <location>
        <begin position="40"/>
        <end position="60"/>
    </location>
</feature>
<comment type="caution">
    <text evidence="3">The sequence shown here is derived from an EMBL/GenBank/DDBJ whole genome shotgun (WGS) entry which is preliminary data.</text>
</comment>
<keyword evidence="1" id="KW-0472">Membrane</keyword>
<feature type="transmembrane region" description="Helical" evidence="1">
    <location>
        <begin position="12"/>
        <end position="34"/>
    </location>
</feature>
<evidence type="ECO:0000313" key="3">
    <source>
        <dbReference type="EMBL" id="MBO8464911.1"/>
    </source>
</evidence>
<reference evidence="3" key="2">
    <citation type="journal article" date="2021" name="PeerJ">
        <title>Extensive microbial diversity within the chicken gut microbiome revealed by metagenomics and culture.</title>
        <authorList>
            <person name="Gilroy R."/>
            <person name="Ravi A."/>
            <person name="Getino M."/>
            <person name="Pursley I."/>
            <person name="Horton D.L."/>
            <person name="Alikhan N.F."/>
            <person name="Baker D."/>
            <person name="Gharbi K."/>
            <person name="Hall N."/>
            <person name="Watson M."/>
            <person name="Adriaenssens E.M."/>
            <person name="Foster-Nyarko E."/>
            <person name="Jarju S."/>
            <person name="Secka A."/>
            <person name="Antonio M."/>
            <person name="Oren A."/>
            <person name="Chaudhuri R.R."/>
            <person name="La Ragione R."/>
            <person name="Hildebrand F."/>
            <person name="Pallen M.J."/>
        </authorList>
    </citation>
    <scope>NUCLEOTIDE SEQUENCE</scope>
    <source>
        <strain evidence="3">10037</strain>
    </source>
</reference>
<keyword evidence="1" id="KW-1133">Transmembrane helix</keyword>
<dbReference type="AlphaFoldDB" id="A0A9D9N900"/>
<keyword evidence="1" id="KW-0812">Transmembrane</keyword>